<dbReference type="PANTHER" id="PTHR36151:SF3">
    <property type="entry name" value="ER-BOUND OXYGENASE MPAB_MPAB'_RUBBER OXYGENASE CATALYTIC DOMAIN-CONTAINING PROTEIN"/>
    <property type="match status" value="1"/>
</dbReference>
<evidence type="ECO:0000313" key="2">
    <source>
        <dbReference type="EMBL" id="RIJ33118.1"/>
    </source>
</evidence>
<dbReference type="EMBL" id="QWFX01000005">
    <property type="protein sequence ID" value="RIJ33118.1"/>
    <property type="molecule type" value="Genomic_DNA"/>
</dbReference>
<reference evidence="2 3" key="1">
    <citation type="submission" date="2018-08" db="EMBL/GenBank/DDBJ databases">
        <title>Henriciella mobilis sp. nov., isolated from seawater.</title>
        <authorList>
            <person name="Cheng H."/>
            <person name="Wu Y.-H."/>
            <person name="Xu X.-W."/>
            <person name="Guo L.-L."/>
        </authorList>
    </citation>
    <scope>NUCLEOTIDE SEQUENCE [LARGE SCALE GENOMIC DNA]</scope>
    <source>
        <strain evidence="2 3">JN25</strain>
    </source>
</reference>
<organism evidence="2 3">
    <name type="scientific">Henriciella mobilis</name>
    <dbReference type="NCBI Taxonomy" id="2305467"/>
    <lineage>
        <taxon>Bacteria</taxon>
        <taxon>Pseudomonadati</taxon>
        <taxon>Pseudomonadota</taxon>
        <taxon>Alphaproteobacteria</taxon>
        <taxon>Hyphomonadales</taxon>
        <taxon>Hyphomonadaceae</taxon>
        <taxon>Henriciella</taxon>
    </lineage>
</organism>
<sequence>MKSYLGWKIDYTVPAGEPAFAAPDSMSWRIFKNPIALAIGGVAAVLLEFADARIRSGVWDHSVFKTDPIGRSQRTGTAAMVGVYGPQSAARRVIQGVTNMHSKVSGMTPSGEAYKALDVELLDWVSATAGFGFLTAYDRFVKPVSYEDKCRFYEEGDQVARLYGAQNPIHSPEDFDAMLAALMPRFEPHPINSEFLDIVKSGKEMRNVPKSLQSSLANASVSILPPKVREVLELGPEYDLSPLARMSLKSLGALAERIPVKGSPPAQAATRLGLPWTFAWKSPKAQQRILQAVPGLESASPAHPPAE</sequence>
<feature type="domain" description="ER-bound oxygenase mpaB/mpaB'/Rubber oxygenase catalytic" evidence="1">
    <location>
        <begin position="28"/>
        <end position="244"/>
    </location>
</feature>
<gene>
    <name evidence="2" type="ORF">D1223_04555</name>
</gene>
<accession>A0A399RPJ4</accession>
<dbReference type="PANTHER" id="PTHR36151">
    <property type="entry name" value="BLR2777 PROTEIN"/>
    <property type="match status" value="1"/>
</dbReference>
<proteinExistence type="predicted"/>
<evidence type="ECO:0000313" key="3">
    <source>
        <dbReference type="Proteomes" id="UP000266385"/>
    </source>
</evidence>
<dbReference type="GO" id="GO:0016491">
    <property type="term" value="F:oxidoreductase activity"/>
    <property type="evidence" value="ECO:0007669"/>
    <property type="project" value="InterPro"/>
</dbReference>
<keyword evidence="3" id="KW-1185">Reference proteome</keyword>
<dbReference type="AlphaFoldDB" id="A0A399RPJ4"/>
<dbReference type="InterPro" id="IPR018713">
    <property type="entry name" value="MPAB/Lcp_cat_dom"/>
</dbReference>
<protein>
    <submittedName>
        <fullName evidence="2">DUF2236 domain-containing protein</fullName>
    </submittedName>
</protein>
<dbReference type="Proteomes" id="UP000266385">
    <property type="component" value="Unassembled WGS sequence"/>
</dbReference>
<dbReference type="Pfam" id="PF09995">
    <property type="entry name" value="MPAB_Lcp_cat"/>
    <property type="match status" value="1"/>
</dbReference>
<name>A0A399RPJ4_9PROT</name>
<dbReference type="OrthoDB" id="108890at2"/>
<dbReference type="RefSeq" id="WP_119375196.1">
    <property type="nucleotide sequence ID" value="NZ_QWFX01000005.1"/>
</dbReference>
<comment type="caution">
    <text evidence="2">The sequence shown here is derived from an EMBL/GenBank/DDBJ whole genome shotgun (WGS) entry which is preliminary data.</text>
</comment>
<evidence type="ECO:0000259" key="1">
    <source>
        <dbReference type="Pfam" id="PF09995"/>
    </source>
</evidence>